<evidence type="ECO:0000313" key="9">
    <source>
        <dbReference type="EnsemblMetazoa" id="XP_014260676.1"/>
    </source>
</evidence>
<dbReference type="AlphaFoldDB" id="A0A8I6SBZ8"/>
<dbReference type="GeneID" id="106673169"/>
<dbReference type="GO" id="GO:0006887">
    <property type="term" value="P:exocytosis"/>
    <property type="evidence" value="ECO:0007669"/>
    <property type="project" value="UniProtKB-KW"/>
</dbReference>
<dbReference type="KEGG" id="clec:106673169"/>
<evidence type="ECO:0000256" key="2">
    <source>
        <dbReference type="ARBA" id="ARBA00017524"/>
    </source>
</evidence>
<evidence type="ECO:0000256" key="5">
    <source>
        <dbReference type="ARBA" id="ARBA00023054"/>
    </source>
</evidence>
<proteinExistence type="inferred from homology"/>
<dbReference type="OMA" id="PLCKHHY"/>
<dbReference type="RefSeq" id="XP_014260676.1">
    <property type="nucleotide sequence ID" value="XM_014405190.2"/>
</dbReference>
<keyword evidence="4" id="KW-0268">Exocytosis</keyword>
<dbReference type="PANTHER" id="PTHR12100">
    <property type="entry name" value="SEC10"/>
    <property type="match status" value="1"/>
</dbReference>
<feature type="domain" description="Exocyst complex component Sec10 N-terminal" evidence="8">
    <location>
        <begin position="43"/>
        <end position="148"/>
    </location>
</feature>
<sequence>MMHHYIKELEQEPFDHEEFVERLAWRTVDVFKEDGINNFEPHLMYETFLQAIKDLQILQERQRKKCDKLEVICQEEENNHWQDIAQFQEKNKEAVVLFQDLDERINFVATKVIHLGDQLENINIPRSRAVEAHKLMCYFTEFLSPGPVISEVFTNKDELFEAADLIQKLHMIAQELPAAKFEEARKKIALKYDEIERSLIEELVKAHNVDDRSRMKEITSILSHFKAYSEGIDAFIQESQCTTISGKDIFKDILPLTQKNFVLMKEVFSSPEPVMAKFVLNIYHLKLQNYIGTVLSNHTDEDKYLINLMDLYTKTVQLSKDFSCFKMGTDDTYLSKLTHTIFQKYLDSYISTEVECLKRKCAHLLQQYYDSKDHQKKQLQTLGFQDLRRLVIANRAINNITQPDDYGGETFLSEELAICVLQESKVAFKRCQVLSRPSELPSNAFQIFEEISQCLIVQYVDYAIELGLQAIPSAESKTQQKIYFFDIVRQANVIVHLIDKHFTDCFIPLIVSTPKYGDYALKKKFHFSNLEQKLSNGIDRSINAMVGWIKIFLQNEQKKTDFKPDMDFDIMQQPTLSSQPCLKVVKYITDNLTHIRDSLDGRNREYVMTEFGCRFHRIIYEHLQTFQYNSTGAMCVICDINEYRKCIKELKSPLVDTLFDTLHALCNLLLVKPENLNQVCNGENLAPLEGSILLNFIQLRTDYKTQKLANFLKGITT</sequence>
<dbReference type="InterPro" id="IPR048627">
    <property type="entry name" value="Sec10_HB"/>
</dbReference>
<evidence type="ECO:0000256" key="3">
    <source>
        <dbReference type="ARBA" id="ARBA00022448"/>
    </source>
</evidence>
<dbReference type="Pfam" id="PF20667">
    <property type="entry name" value="Sec10_N"/>
    <property type="match status" value="1"/>
</dbReference>
<evidence type="ECO:0000256" key="6">
    <source>
        <dbReference type="ARBA" id="ARBA00031471"/>
    </source>
</evidence>
<dbReference type="InterPro" id="IPR048625">
    <property type="entry name" value="Sec10_N"/>
</dbReference>
<evidence type="ECO:0000313" key="10">
    <source>
        <dbReference type="Proteomes" id="UP000494040"/>
    </source>
</evidence>
<evidence type="ECO:0000256" key="4">
    <source>
        <dbReference type="ARBA" id="ARBA00022483"/>
    </source>
</evidence>
<dbReference type="GO" id="GO:0000145">
    <property type="term" value="C:exocyst"/>
    <property type="evidence" value="ECO:0007669"/>
    <property type="project" value="TreeGrafter"/>
</dbReference>
<dbReference type="Pfam" id="PF07393">
    <property type="entry name" value="Sec10_HB"/>
    <property type="match status" value="1"/>
</dbReference>
<dbReference type="Proteomes" id="UP000494040">
    <property type="component" value="Unassembled WGS sequence"/>
</dbReference>
<dbReference type="EnsemblMetazoa" id="XM_014405190.2">
    <property type="protein sequence ID" value="XP_014260676.1"/>
    <property type="gene ID" value="LOC106673169"/>
</dbReference>
<evidence type="ECO:0000259" key="8">
    <source>
        <dbReference type="Pfam" id="PF20667"/>
    </source>
</evidence>
<dbReference type="InterPro" id="IPR009976">
    <property type="entry name" value="Sec10-like"/>
</dbReference>
<protein>
    <recommendedName>
        <fullName evidence="2">Exocyst complex component 5</fullName>
    </recommendedName>
    <alternativeName>
        <fullName evidence="6">Exocyst complex component Sec10</fullName>
    </alternativeName>
</protein>
<evidence type="ECO:0000256" key="1">
    <source>
        <dbReference type="ARBA" id="ARBA00006572"/>
    </source>
</evidence>
<dbReference type="CTD" id="42863"/>
<dbReference type="GO" id="GO:0006893">
    <property type="term" value="P:Golgi to plasma membrane transport"/>
    <property type="evidence" value="ECO:0007669"/>
    <property type="project" value="TreeGrafter"/>
</dbReference>
<reference evidence="9" key="1">
    <citation type="submission" date="2022-01" db="UniProtKB">
        <authorList>
            <consortium name="EnsemblMetazoa"/>
        </authorList>
    </citation>
    <scope>IDENTIFICATION</scope>
</reference>
<keyword evidence="5" id="KW-0175">Coiled coil</keyword>
<comment type="similarity">
    <text evidence="1">Belongs to the SEC10 family.</text>
</comment>
<dbReference type="PANTHER" id="PTHR12100:SF0">
    <property type="entry name" value="EXOCYST COMPLEX COMPONENT 5"/>
    <property type="match status" value="1"/>
</dbReference>
<organism evidence="9 10">
    <name type="scientific">Cimex lectularius</name>
    <name type="common">Bed bug</name>
    <name type="synonym">Acanthia lectularia</name>
    <dbReference type="NCBI Taxonomy" id="79782"/>
    <lineage>
        <taxon>Eukaryota</taxon>
        <taxon>Metazoa</taxon>
        <taxon>Ecdysozoa</taxon>
        <taxon>Arthropoda</taxon>
        <taxon>Hexapoda</taxon>
        <taxon>Insecta</taxon>
        <taxon>Pterygota</taxon>
        <taxon>Neoptera</taxon>
        <taxon>Paraneoptera</taxon>
        <taxon>Hemiptera</taxon>
        <taxon>Heteroptera</taxon>
        <taxon>Panheteroptera</taxon>
        <taxon>Cimicomorpha</taxon>
        <taxon>Cimicidae</taxon>
        <taxon>Cimex</taxon>
    </lineage>
</organism>
<keyword evidence="10" id="KW-1185">Reference proteome</keyword>
<evidence type="ECO:0000259" key="7">
    <source>
        <dbReference type="Pfam" id="PF07393"/>
    </source>
</evidence>
<keyword evidence="3" id="KW-0813">Transport</keyword>
<dbReference type="OrthoDB" id="125856at2759"/>
<name>A0A8I6SBZ8_CIMLE</name>
<feature type="domain" description="Exocyst complex component Sec10-like alpha-helical bundle" evidence="7">
    <location>
        <begin position="161"/>
        <end position="711"/>
    </location>
</feature>
<accession>A0A8I6SBZ8</accession>